<dbReference type="AlphaFoldDB" id="A0A0H5QF24"/>
<reference evidence="2" key="1">
    <citation type="submission" date="2015-04" db="EMBL/GenBank/DDBJ databases">
        <title>The genome sequence of the plant pathogenic Rhizarian Plasmodiophora brassicae reveals insights in its biotrophic life cycle and the origin of chitin synthesis.</title>
        <authorList>
            <person name="Schwelm A."/>
            <person name="Fogelqvist J."/>
            <person name="Knaust A."/>
            <person name="Julke S."/>
            <person name="Lilja T."/>
            <person name="Dhandapani V."/>
            <person name="Bonilla-Rosso G."/>
            <person name="Karlsson M."/>
            <person name="Shevchenko A."/>
            <person name="Choi S.R."/>
            <person name="Kim H.G."/>
            <person name="Park J.Y."/>
            <person name="Lim Y.P."/>
            <person name="Ludwig-Muller J."/>
            <person name="Dixelius C."/>
        </authorList>
    </citation>
    <scope>NUCLEOTIDE SEQUENCE</scope>
    <source>
        <tissue evidence="2">Potato root galls</tissue>
    </source>
</reference>
<dbReference type="EMBL" id="HACM01000103">
    <property type="protein sequence ID" value="CRZ00545.1"/>
    <property type="molecule type" value="Transcribed_RNA"/>
</dbReference>
<feature type="non-terminal residue" evidence="2">
    <location>
        <position position="115"/>
    </location>
</feature>
<feature type="chain" id="PRO_5005223464" evidence="1">
    <location>
        <begin position="24"/>
        <end position="115"/>
    </location>
</feature>
<keyword evidence="1" id="KW-0732">Signal</keyword>
<proteinExistence type="predicted"/>
<evidence type="ECO:0000256" key="1">
    <source>
        <dbReference type="SAM" id="SignalP"/>
    </source>
</evidence>
<protein>
    <submittedName>
        <fullName evidence="2">Uncharacterized protein</fullName>
    </submittedName>
</protein>
<name>A0A0H5QF24_9EUKA</name>
<accession>A0A0H5QF24</accession>
<organism evidence="2">
    <name type="scientific">Spongospora subterranea</name>
    <dbReference type="NCBI Taxonomy" id="70186"/>
    <lineage>
        <taxon>Eukaryota</taxon>
        <taxon>Sar</taxon>
        <taxon>Rhizaria</taxon>
        <taxon>Endomyxa</taxon>
        <taxon>Phytomyxea</taxon>
        <taxon>Plasmodiophorida</taxon>
        <taxon>Plasmodiophoridae</taxon>
        <taxon>Spongospora</taxon>
    </lineage>
</organism>
<sequence>QTQKLYTFGFISLLLTGLPKGDVSEVPVIKESFSTVQKVIVNFNPVFFLDEFICASSVDQEGFMRNVCRCLKVPLIILGTDSRAANLRIQISQSSSDLFPQDWCYVNGSLPRVNI</sequence>
<feature type="signal peptide" evidence="1">
    <location>
        <begin position="1"/>
        <end position="23"/>
    </location>
</feature>
<feature type="non-terminal residue" evidence="2">
    <location>
        <position position="1"/>
    </location>
</feature>
<evidence type="ECO:0000313" key="2">
    <source>
        <dbReference type="EMBL" id="CRZ00545.1"/>
    </source>
</evidence>